<reference evidence="3 4" key="1">
    <citation type="submission" date="2024-09" db="EMBL/GenBank/DDBJ databases">
        <authorList>
            <person name="Sun Q."/>
            <person name="Mori K."/>
        </authorList>
    </citation>
    <scope>NUCLEOTIDE SEQUENCE [LARGE SCALE GENOMIC DNA]</scope>
    <source>
        <strain evidence="3 4">CECT 8064</strain>
    </source>
</reference>
<keyword evidence="1" id="KW-1133">Transmembrane helix</keyword>
<keyword evidence="2" id="KW-0732">Signal</keyword>
<feature type="chain" id="PRO_5047537945" description="Protein BatD" evidence="2">
    <location>
        <begin position="28"/>
        <end position="420"/>
    </location>
</feature>
<name>A0ABV5HRQ2_9VIBR</name>
<keyword evidence="4" id="KW-1185">Reference proteome</keyword>
<dbReference type="PANTHER" id="PTHR40940">
    <property type="entry name" value="PROTEIN BATD-RELATED"/>
    <property type="match status" value="1"/>
</dbReference>
<dbReference type="EMBL" id="JBHMEP010000008">
    <property type="protein sequence ID" value="MFB9136938.1"/>
    <property type="molecule type" value="Genomic_DNA"/>
</dbReference>
<evidence type="ECO:0000313" key="3">
    <source>
        <dbReference type="EMBL" id="MFB9136938.1"/>
    </source>
</evidence>
<evidence type="ECO:0000313" key="4">
    <source>
        <dbReference type="Proteomes" id="UP001589645"/>
    </source>
</evidence>
<dbReference type="PANTHER" id="PTHR40940:SF1">
    <property type="entry name" value="PROTEIN BATD"/>
    <property type="match status" value="1"/>
</dbReference>
<gene>
    <name evidence="3" type="ORF">ACFFUV_18370</name>
</gene>
<dbReference type="Proteomes" id="UP001589645">
    <property type="component" value="Unassembled WGS sequence"/>
</dbReference>
<organism evidence="3 4">
    <name type="scientific">Vibrio olivae</name>
    <dbReference type="NCBI Taxonomy" id="1243002"/>
    <lineage>
        <taxon>Bacteria</taxon>
        <taxon>Pseudomonadati</taxon>
        <taxon>Pseudomonadota</taxon>
        <taxon>Gammaproteobacteria</taxon>
        <taxon>Vibrionales</taxon>
        <taxon>Vibrionaceae</taxon>
        <taxon>Vibrio</taxon>
    </lineage>
</organism>
<proteinExistence type="predicted"/>
<sequence length="420" mass="47823">MIQTGNRRRVVLGVLLWILLAMPGAHAAEELSVKAWLGSQQQSEQSYSVRQQVILVIDVGTTRWFTGGTQISAIDVPNLMSKQRNTLATNYTERIDDQTWSRQHWELTLYPQVSGDYVIPPIAVTVTVSGSDGKSIEKTLYTQPLSFSAQLPSGELTQEESWLASPQVTVKETWTPSHDELHVGDSVTRRVTINAVDTLSVLIPAVLSAPNTSQSAAGYQSYPKPPTLIDTQNRGSYQSSRHEEVTYVLQHGGEVQFPEQHVLWWNTQINKLEQVTLPAAHYRVKHTMGSWLSLYGIWIVMMICIVITLVIAVWAVSRFYRDRPLPMRVQFRRALKHQQWPLARTLVYRKLRHETGLPALKDHLPASKLPCANESKHTFIRLWNQVSRRSRHWSITKWLKPLNLDRQLGLEQTEDKKNGA</sequence>
<evidence type="ECO:0008006" key="5">
    <source>
        <dbReference type="Google" id="ProtNLM"/>
    </source>
</evidence>
<dbReference type="RefSeq" id="WP_390195629.1">
    <property type="nucleotide sequence ID" value="NZ_JBHMEP010000008.1"/>
</dbReference>
<keyword evidence="1" id="KW-0812">Transmembrane</keyword>
<accession>A0ABV5HRQ2</accession>
<comment type="caution">
    <text evidence="3">The sequence shown here is derived from an EMBL/GenBank/DDBJ whole genome shotgun (WGS) entry which is preliminary data.</text>
</comment>
<keyword evidence="1" id="KW-0472">Membrane</keyword>
<feature type="transmembrane region" description="Helical" evidence="1">
    <location>
        <begin position="295"/>
        <end position="317"/>
    </location>
</feature>
<evidence type="ECO:0000256" key="2">
    <source>
        <dbReference type="SAM" id="SignalP"/>
    </source>
</evidence>
<dbReference type="InterPro" id="IPR025738">
    <property type="entry name" value="BatD"/>
</dbReference>
<protein>
    <recommendedName>
        <fullName evidence="5">Protein BatD</fullName>
    </recommendedName>
</protein>
<evidence type="ECO:0000256" key="1">
    <source>
        <dbReference type="SAM" id="Phobius"/>
    </source>
</evidence>
<feature type="signal peptide" evidence="2">
    <location>
        <begin position="1"/>
        <end position="27"/>
    </location>
</feature>